<dbReference type="PROSITE" id="PS00356">
    <property type="entry name" value="HTH_LACI_1"/>
    <property type="match status" value="1"/>
</dbReference>
<accession>A0ABN2RRX2</accession>
<evidence type="ECO:0000256" key="2">
    <source>
        <dbReference type="ARBA" id="ARBA00023125"/>
    </source>
</evidence>
<dbReference type="Pfam" id="PF00356">
    <property type="entry name" value="LacI"/>
    <property type="match status" value="1"/>
</dbReference>
<name>A0ABN2RRX2_9ACTN</name>
<dbReference type="CDD" id="cd06267">
    <property type="entry name" value="PBP1_LacI_sugar_binding-like"/>
    <property type="match status" value="1"/>
</dbReference>
<evidence type="ECO:0000259" key="4">
    <source>
        <dbReference type="PROSITE" id="PS50932"/>
    </source>
</evidence>
<feature type="domain" description="HTH lacI-type" evidence="4">
    <location>
        <begin position="1"/>
        <end position="53"/>
    </location>
</feature>
<dbReference type="EMBL" id="BAAAQM010000019">
    <property type="protein sequence ID" value="GAA1973850.1"/>
    <property type="molecule type" value="Genomic_DNA"/>
</dbReference>
<dbReference type="PANTHER" id="PTHR30146">
    <property type="entry name" value="LACI-RELATED TRANSCRIPTIONAL REPRESSOR"/>
    <property type="match status" value="1"/>
</dbReference>
<evidence type="ECO:0000256" key="3">
    <source>
        <dbReference type="ARBA" id="ARBA00023163"/>
    </source>
</evidence>
<dbReference type="Gene3D" id="1.10.260.40">
    <property type="entry name" value="lambda repressor-like DNA-binding domains"/>
    <property type="match status" value="1"/>
</dbReference>
<dbReference type="Gene3D" id="3.40.50.2300">
    <property type="match status" value="2"/>
</dbReference>
<dbReference type="InterPro" id="IPR028082">
    <property type="entry name" value="Peripla_BP_I"/>
</dbReference>
<dbReference type="SUPFAM" id="SSF47413">
    <property type="entry name" value="lambda repressor-like DNA-binding domains"/>
    <property type="match status" value="1"/>
</dbReference>
<dbReference type="SMART" id="SM00354">
    <property type="entry name" value="HTH_LACI"/>
    <property type="match status" value="1"/>
</dbReference>
<dbReference type="Pfam" id="PF13377">
    <property type="entry name" value="Peripla_BP_3"/>
    <property type="match status" value="1"/>
</dbReference>
<organism evidence="5 6">
    <name type="scientific">Catenulispora subtropica</name>
    <dbReference type="NCBI Taxonomy" id="450798"/>
    <lineage>
        <taxon>Bacteria</taxon>
        <taxon>Bacillati</taxon>
        <taxon>Actinomycetota</taxon>
        <taxon>Actinomycetes</taxon>
        <taxon>Catenulisporales</taxon>
        <taxon>Catenulisporaceae</taxon>
        <taxon>Catenulispora</taxon>
    </lineage>
</organism>
<dbReference type="PANTHER" id="PTHR30146:SF109">
    <property type="entry name" value="HTH-TYPE TRANSCRIPTIONAL REGULATOR GALS"/>
    <property type="match status" value="1"/>
</dbReference>
<evidence type="ECO:0000313" key="5">
    <source>
        <dbReference type="EMBL" id="GAA1973850.1"/>
    </source>
</evidence>
<evidence type="ECO:0000313" key="6">
    <source>
        <dbReference type="Proteomes" id="UP001499854"/>
    </source>
</evidence>
<reference evidence="5 6" key="1">
    <citation type="journal article" date="2019" name="Int. J. Syst. Evol. Microbiol.">
        <title>The Global Catalogue of Microorganisms (GCM) 10K type strain sequencing project: providing services to taxonomists for standard genome sequencing and annotation.</title>
        <authorList>
            <consortium name="The Broad Institute Genomics Platform"/>
            <consortium name="The Broad Institute Genome Sequencing Center for Infectious Disease"/>
            <person name="Wu L."/>
            <person name="Ma J."/>
        </authorList>
    </citation>
    <scope>NUCLEOTIDE SEQUENCE [LARGE SCALE GENOMIC DNA]</scope>
    <source>
        <strain evidence="5 6">JCM 16013</strain>
    </source>
</reference>
<dbReference type="InterPro" id="IPR046335">
    <property type="entry name" value="LacI/GalR-like_sensor"/>
</dbReference>
<dbReference type="InterPro" id="IPR010982">
    <property type="entry name" value="Lambda_DNA-bd_dom_sf"/>
</dbReference>
<comment type="caution">
    <text evidence="5">The sequence shown here is derived from an EMBL/GenBank/DDBJ whole genome shotgun (WGS) entry which is preliminary data.</text>
</comment>
<keyword evidence="6" id="KW-1185">Reference proteome</keyword>
<gene>
    <name evidence="5" type="ORF">GCM10009838_37260</name>
</gene>
<keyword evidence="3" id="KW-0804">Transcription</keyword>
<evidence type="ECO:0000256" key="1">
    <source>
        <dbReference type="ARBA" id="ARBA00023015"/>
    </source>
</evidence>
<dbReference type="PROSITE" id="PS50932">
    <property type="entry name" value="HTH_LACI_2"/>
    <property type="match status" value="1"/>
</dbReference>
<dbReference type="SUPFAM" id="SSF53822">
    <property type="entry name" value="Periplasmic binding protein-like I"/>
    <property type="match status" value="1"/>
</dbReference>
<dbReference type="Proteomes" id="UP001499854">
    <property type="component" value="Unassembled WGS sequence"/>
</dbReference>
<keyword evidence="2 5" id="KW-0238">DNA-binding</keyword>
<dbReference type="InterPro" id="IPR000843">
    <property type="entry name" value="HTH_LacI"/>
</dbReference>
<protein>
    <submittedName>
        <fullName evidence="5">LacI family DNA-binding transcriptional regulator</fullName>
    </submittedName>
</protein>
<dbReference type="CDD" id="cd01392">
    <property type="entry name" value="HTH_LacI"/>
    <property type="match status" value="1"/>
</dbReference>
<keyword evidence="1" id="KW-0805">Transcription regulation</keyword>
<dbReference type="GO" id="GO:0003677">
    <property type="term" value="F:DNA binding"/>
    <property type="evidence" value="ECO:0007669"/>
    <property type="project" value="UniProtKB-KW"/>
</dbReference>
<sequence length="349" mass="35573">MRDVAELAGVSVGTVSNVLNRPDVVAPGTRARVQAAIAELGFVRSESARLLRVGRSQVLALLALDLANPFYVEVLRGAEQAAREAELGVVVVDSAGSAVAEAGQLALLAQQRVRGVMVTPADGSGGTLAEFGRSRIPYVLVDREVPGGGVCRVLVDDVAGGEMAVAHLIGAGHRRIGYVAGPLGAAEFRDRLVGARRGIGAADGCASLAAEGVHEPARLMVIEAPGADIAAGRDAAARVLGLSAAERPTALFCGNDLIALGVLQALFAAGVVVPAEMAIVGYGDMELAAGAVVPLTSIRLPAARLGRAAAELLIEESGPLAAQHVHRDVVFQPELVARASSLPVRSPGS</sequence>
<proteinExistence type="predicted"/>